<evidence type="ECO:0000313" key="1">
    <source>
        <dbReference type="EMBL" id="GHO56134.1"/>
    </source>
</evidence>
<dbReference type="RefSeq" id="WP_201374535.1">
    <property type="nucleotide sequence ID" value="NZ_BNJG01000002.1"/>
</dbReference>
<keyword evidence="2" id="KW-1185">Reference proteome</keyword>
<sequence>MVGSAIEHEALHIERCLIRIIQGKGNKDRQVPFPRPFRELLALHMEQMKVRGAVICSSRCASVGTQIEGCAKC</sequence>
<evidence type="ECO:0000313" key="2">
    <source>
        <dbReference type="Proteomes" id="UP000654345"/>
    </source>
</evidence>
<dbReference type="Proteomes" id="UP000654345">
    <property type="component" value="Unassembled WGS sequence"/>
</dbReference>
<gene>
    <name evidence="1" type="ORF">KSB_46090</name>
</gene>
<proteinExistence type="predicted"/>
<dbReference type="EMBL" id="BNJG01000002">
    <property type="protein sequence ID" value="GHO56134.1"/>
    <property type="molecule type" value="Genomic_DNA"/>
</dbReference>
<organism evidence="1 2">
    <name type="scientific">Ktedonobacter robiniae</name>
    <dbReference type="NCBI Taxonomy" id="2778365"/>
    <lineage>
        <taxon>Bacteria</taxon>
        <taxon>Bacillati</taxon>
        <taxon>Chloroflexota</taxon>
        <taxon>Ktedonobacteria</taxon>
        <taxon>Ktedonobacterales</taxon>
        <taxon>Ktedonobacteraceae</taxon>
        <taxon>Ktedonobacter</taxon>
    </lineage>
</organism>
<comment type="caution">
    <text evidence="1">The sequence shown here is derived from an EMBL/GenBank/DDBJ whole genome shotgun (WGS) entry which is preliminary data.</text>
</comment>
<dbReference type="SUPFAM" id="SSF56349">
    <property type="entry name" value="DNA breaking-rejoining enzymes"/>
    <property type="match status" value="1"/>
</dbReference>
<name>A0ABQ3UTH6_9CHLR</name>
<protein>
    <submittedName>
        <fullName evidence="1">Uncharacterized protein</fullName>
    </submittedName>
</protein>
<accession>A0ABQ3UTH6</accession>
<dbReference type="InterPro" id="IPR011010">
    <property type="entry name" value="DNA_brk_join_enz"/>
</dbReference>
<reference evidence="1 2" key="1">
    <citation type="journal article" date="2021" name="Int. J. Syst. Evol. Microbiol.">
        <title>Reticulibacter mediterranei gen. nov., sp. nov., within the new family Reticulibacteraceae fam. nov., and Ktedonospora formicarum gen. nov., sp. nov., Ktedonobacter robiniae sp. nov., Dictyobacter formicarum sp. nov. and Dictyobacter arantiisoli sp. nov., belonging to the class Ktedonobacteria.</title>
        <authorList>
            <person name="Yabe S."/>
            <person name="Zheng Y."/>
            <person name="Wang C.M."/>
            <person name="Sakai Y."/>
            <person name="Abe K."/>
            <person name="Yokota A."/>
            <person name="Donadio S."/>
            <person name="Cavaletti L."/>
            <person name="Monciardini P."/>
        </authorList>
    </citation>
    <scope>NUCLEOTIDE SEQUENCE [LARGE SCALE GENOMIC DNA]</scope>
    <source>
        <strain evidence="1 2">SOSP1-30</strain>
    </source>
</reference>